<organism evidence="1 2">
    <name type="scientific">Elasticomyces elasticus</name>
    <dbReference type="NCBI Taxonomy" id="574655"/>
    <lineage>
        <taxon>Eukaryota</taxon>
        <taxon>Fungi</taxon>
        <taxon>Dikarya</taxon>
        <taxon>Ascomycota</taxon>
        <taxon>Pezizomycotina</taxon>
        <taxon>Dothideomycetes</taxon>
        <taxon>Dothideomycetidae</taxon>
        <taxon>Mycosphaerellales</taxon>
        <taxon>Teratosphaeriaceae</taxon>
        <taxon>Elasticomyces</taxon>
    </lineage>
</organism>
<gene>
    <name evidence="1" type="ORF">LTR97_012134</name>
</gene>
<sequence>MAITPAASGLRRNKTLQAGKVPSSRDQMLVATETSPASSAQQFFEIAELRDSVLFQLQTSRLFVLQRVNKAFQNSIQNKKNRLLRRTIFLEPDLSRQAVNPYLYDVYNDFISSTSNAPEFWRVRGLDLNTANTRFELELDQCSMKTLLSEENRFQIIRKTSSFRQTYLTTQPVTTRLSTCVSIGSNVFAHHQITTDAHLTVHAWIELLDRAAGECFEYLRSKTRASYPWYGEGDMAGGDPDLFIASKDIGHGQTATVKTTVYRRSLCGEYAESKALEITWCDQLLDYTREAEVNRRMKYGR</sequence>
<evidence type="ECO:0000313" key="1">
    <source>
        <dbReference type="EMBL" id="KAK5690581.1"/>
    </source>
</evidence>
<evidence type="ECO:0000313" key="2">
    <source>
        <dbReference type="Proteomes" id="UP001310594"/>
    </source>
</evidence>
<reference evidence="1" key="1">
    <citation type="submission" date="2023-08" db="EMBL/GenBank/DDBJ databases">
        <title>Black Yeasts Isolated from many extreme environments.</title>
        <authorList>
            <person name="Coleine C."/>
            <person name="Stajich J.E."/>
            <person name="Selbmann L."/>
        </authorList>
    </citation>
    <scope>NUCLEOTIDE SEQUENCE</scope>
    <source>
        <strain evidence="1">CCFEE 5810</strain>
    </source>
</reference>
<proteinExistence type="predicted"/>
<dbReference type="Proteomes" id="UP001310594">
    <property type="component" value="Unassembled WGS sequence"/>
</dbReference>
<protein>
    <submittedName>
        <fullName evidence="1">Uncharacterized protein</fullName>
    </submittedName>
</protein>
<comment type="caution">
    <text evidence="1">The sequence shown here is derived from an EMBL/GenBank/DDBJ whole genome shotgun (WGS) entry which is preliminary data.</text>
</comment>
<name>A0AAN7VL19_9PEZI</name>
<dbReference type="EMBL" id="JAVRQU010000024">
    <property type="protein sequence ID" value="KAK5690581.1"/>
    <property type="molecule type" value="Genomic_DNA"/>
</dbReference>
<dbReference type="AlphaFoldDB" id="A0AAN7VL19"/>
<accession>A0AAN7VL19</accession>